<dbReference type="AlphaFoldDB" id="A0A915NAP8"/>
<name>A0A915NAP8_MELJA</name>
<organism evidence="1 2">
    <name type="scientific">Meloidogyne javanica</name>
    <name type="common">Root-knot nematode worm</name>
    <dbReference type="NCBI Taxonomy" id="6303"/>
    <lineage>
        <taxon>Eukaryota</taxon>
        <taxon>Metazoa</taxon>
        <taxon>Ecdysozoa</taxon>
        <taxon>Nematoda</taxon>
        <taxon>Chromadorea</taxon>
        <taxon>Rhabditida</taxon>
        <taxon>Tylenchina</taxon>
        <taxon>Tylenchomorpha</taxon>
        <taxon>Tylenchoidea</taxon>
        <taxon>Meloidogynidae</taxon>
        <taxon>Meloidogyninae</taxon>
        <taxon>Meloidogyne</taxon>
        <taxon>Meloidogyne incognita group</taxon>
    </lineage>
</organism>
<accession>A0A915NAP8</accession>
<sequence>MSYIKIATTAETTAALKEIKEAIEVIKNGVGKLSGSEEIAEKTKELENAVAKYEGNLIKFINKLHLPVKKEYALAETGTKATIKTLNEKPTNIQAMYPLTDENPYFEVLFCRAKYASVGLAFENFPKENQFGHLDKSVAITSNGNLWINGKQEKNFVYAKFEKQIIGVGIKPEIEVIKCRNKTTKKIFFTYNGCKL</sequence>
<protein>
    <submittedName>
        <fullName evidence="2">Uncharacterized protein</fullName>
    </submittedName>
</protein>
<proteinExistence type="predicted"/>
<evidence type="ECO:0000313" key="2">
    <source>
        <dbReference type="WBParaSite" id="scaffold8439_cov136.g13060"/>
    </source>
</evidence>
<reference evidence="2" key="1">
    <citation type="submission" date="2022-11" db="UniProtKB">
        <authorList>
            <consortium name="WormBaseParasite"/>
        </authorList>
    </citation>
    <scope>IDENTIFICATION</scope>
</reference>
<dbReference type="WBParaSite" id="scaffold8439_cov136.g13060">
    <property type="protein sequence ID" value="scaffold8439_cov136.g13060"/>
    <property type="gene ID" value="scaffold8439_cov136.g13060"/>
</dbReference>
<evidence type="ECO:0000313" key="1">
    <source>
        <dbReference type="Proteomes" id="UP000887561"/>
    </source>
</evidence>
<keyword evidence="1" id="KW-1185">Reference proteome</keyword>
<dbReference type="Proteomes" id="UP000887561">
    <property type="component" value="Unplaced"/>
</dbReference>
<dbReference type="InterPro" id="IPR043136">
    <property type="entry name" value="B30.2/SPRY_sf"/>
</dbReference>
<dbReference type="Gene3D" id="2.60.120.920">
    <property type="match status" value="1"/>
</dbReference>